<feature type="compositionally biased region" description="Acidic residues" evidence="1">
    <location>
        <begin position="68"/>
        <end position="77"/>
    </location>
</feature>
<feature type="domain" description="DUF7210" evidence="2">
    <location>
        <begin position="15"/>
        <end position="47"/>
    </location>
</feature>
<evidence type="ECO:0000313" key="3">
    <source>
        <dbReference type="EMBL" id="GAA0735680.1"/>
    </source>
</evidence>
<name>A0ABP3UJR6_9CLOT</name>
<dbReference type="Pfam" id="PF23843">
    <property type="entry name" value="DUF7210"/>
    <property type="match status" value="1"/>
</dbReference>
<feature type="region of interest" description="Disordered" evidence="1">
    <location>
        <begin position="53"/>
        <end position="77"/>
    </location>
</feature>
<evidence type="ECO:0000259" key="2">
    <source>
        <dbReference type="Pfam" id="PF23843"/>
    </source>
</evidence>
<dbReference type="Proteomes" id="UP001501510">
    <property type="component" value="Unassembled WGS sequence"/>
</dbReference>
<proteinExistence type="predicted"/>
<dbReference type="InterPro" id="IPR055634">
    <property type="entry name" value="DUF7210"/>
</dbReference>
<evidence type="ECO:0000313" key="4">
    <source>
        <dbReference type="Proteomes" id="UP001501510"/>
    </source>
</evidence>
<sequence>MAKNKKNTTEKTFNAVAKQYIKYGGKHIKTGEKFKVNESDVKELGKYSEIEVIEEDKFNQEDNKGNEENEEGENGGE</sequence>
<evidence type="ECO:0000256" key="1">
    <source>
        <dbReference type="SAM" id="MobiDB-lite"/>
    </source>
</evidence>
<keyword evidence="4" id="KW-1185">Reference proteome</keyword>
<reference evidence="4" key="1">
    <citation type="journal article" date="2019" name="Int. J. Syst. Evol. Microbiol.">
        <title>The Global Catalogue of Microorganisms (GCM) 10K type strain sequencing project: providing services to taxonomists for standard genome sequencing and annotation.</title>
        <authorList>
            <consortium name="The Broad Institute Genomics Platform"/>
            <consortium name="The Broad Institute Genome Sequencing Center for Infectious Disease"/>
            <person name="Wu L."/>
            <person name="Ma J."/>
        </authorList>
    </citation>
    <scope>NUCLEOTIDE SEQUENCE [LARGE SCALE GENOMIC DNA]</scope>
    <source>
        <strain evidence="4">JCM 1407</strain>
    </source>
</reference>
<feature type="compositionally biased region" description="Basic and acidic residues" evidence="1">
    <location>
        <begin position="53"/>
        <end position="67"/>
    </location>
</feature>
<protein>
    <recommendedName>
        <fullName evidence="2">DUF7210 domain-containing protein</fullName>
    </recommendedName>
</protein>
<comment type="caution">
    <text evidence="3">The sequence shown here is derived from an EMBL/GenBank/DDBJ whole genome shotgun (WGS) entry which is preliminary data.</text>
</comment>
<accession>A0ABP3UJR6</accession>
<organism evidence="3 4">
    <name type="scientific">Clostridium oceanicum</name>
    <dbReference type="NCBI Taxonomy" id="1543"/>
    <lineage>
        <taxon>Bacteria</taxon>
        <taxon>Bacillati</taxon>
        <taxon>Bacillota</taxon>
        <taxon>Clostridia</taxon>
        <taxon>Eubacteriales</taxon>
        <taxon>Clostridiaceae</taxon>
        <taxon>Clostridium</taxon>
    </lineage>
</organism>
<dbReference type="EMBL" id="BAAACG010000006">
    <property type="protein sequence ID" value="GAA0735680.1"/>
    <property type="molecule type" value="Genomic_DNA"/>
</dbReference>
<gene>
    <name evidence="3" type="ORF">GCM10008906_09690</name>
</gene>
<dbReference type="RefSeq" id="WP_343759416.1">
    <property type="nucleotide sequence ID" value="NZ_BAAACG010000006.1"/>
</dbReference>